<sequence>MPAITGETTRPCPQCGVEMRVDDRFTVWCAACDWNVDPEGQGPDAGRLERAARALARRHGEHPPTHLRRACLLAGTPEAAAVVPQAHRTERIAAELAEARTEMARRLLRDGLDD</sequence>
<reference evidence="1 2" key="2">
    <citation type="journal article" date="2016" name="Genome Announc.">
        <title>Draft Genome Sequences of Streptomyces scabiei S58, Streptomyces turgidiscabies T45, and Streptomyces acidiscabies a10, the Pathogens of Potato Common Scab, Isolated in Japan.</title>
        <authorList>
            <person name="Tomihama T."/>
            <person name="Nishi Y."/>
            <person name="Sakai M."/>
            <person name="Ikenaga M."/>
            <person name="Okubo T."/>
            <person name="Ikeda S."/>
        </authorList>
    </citation>
    <scope>NUCLEOTIDE SEQUENCE [LARGE SCALE GENOMIC DNA]</scope>
    <source>
        <strain evidence="1 2">S58</strain>
    </source>
</reference>
<comment type="caution">
    <text evidence="1">The sequence shown here is derived from an EMBL/GenBank/DDBJ whole genome shotgun (WGS) entry which is preliminary data.</text>
</comment>
<accession>A0A100JWF6</accession>
<dbReference type="RefSeq" id="WP_059084027.1">
    <property type="nucleotide sequence ID" value="NZ_BCMM01000047.1"/>
</dbReference>
<proteinExistence type="predicted"/>
<evidence type="ECO:0000313" key="2">
    <source>
        <dbReference type="Proteomes" id="UP000067448"/>
    </source>
</evidence>
<name>A0A100JWF6_STRSC</name>
<organism evidence="1 2">
    <name type="scientific">Streptomyces scabiei</name>
    <dbReference type="NCBI Taxonomy" id="1930"/>
    <lineage>
        <taxon>Bacteria</taxon>
        <taxon>Bacillati</taxon>
        <taxon>Actinomycetota</taxon>
        <taxon>Actinomycetes</taxon>
        <taxon>Kitasatosporales</taxon>
        <taxon>Streptomycetaceae</taxon>
        <taxon>Streptomyces</taxon>
    </lineage>
</organism>
<dbReference type="Proteomes" id="UP000067448">
    <property type="component" value="Unassembled WGS sequence"/>
</dbReference>
<gene>
    <name evidence="1" type="ORF">SsS58_07369</name>
</gene>
<evidence type="ECO:0000313" key="1">
    <source>
        <dbReference type="EMBL" id="GAQ66929.1"/>
    </source>
</evidence>
<reference evidence="2" key="1">
    <citation type="submission" date="2015-11" db="EMBL/GenBank/DDBJ databases">
        <authorList>
            <consortium name="Cross-ministerial Strategic Innovation Promotion Program (SIP) consortium"/>
            <person name="Tomihama T."/>
            <person name="Ikenaga M."/>
            <person name="Sakai M."/>
            <person name="Okubo T."/>
            <person name="Ikeda S."/>
        </authorList>
    </citation>
    <scope>NUCLEOTIDE SEQUENCE [LARGE SCALE GENOMIC DNA]</scope>
    <source>
        <strain evidence="2">S58</strain>
    </source>
</reference>
<dbReference type="AlphaFoldDB" id="A0A100JWF6"/>
<protein>
    <submittedName>
        <fullName evidence="1">Uncharacterized protein</fullName>
    </submittedName>
</protein>
<dbReference type="EMBL" id="BCMM01000047">
    <property type="protein sequence ID" value="GAQ66929.1"/>
    <property type="molecule type" value="Genomic_DNA"/>
</dbReference>
<reference evidence="2" key="3">
    <citation type="submission" date="2016-02" db="EMBL/GenBank/DDBJ databases">
        <title>Draft genome of pathogenic Streptomyces sp. in Japan.</title>
        <authorList>
            <person name="Tomihama T."/>
            <person name="Ikenaga M."/>
            <person name="Sakai M."/>
            <person name="Okubo T."/>
            <person name="Ikeda S."/>
        </authorList>
    </citation>
    <scope>NUCLEOTIDE SEQUENCE [LARGE SCALE GENOMIC DNA]</scope>
    <source>
        <strain evidence="2">S58</strain>
    </source>
</reference>